<feature type="binding site" evidence="7">
    <location>
        <position position="262"/>
    </location>
    <ligand>
        <name>substrate</name>
    </ligand>
</feature>
<keyword evidence="2 8" id="KW-0479">Metal-binding</keyword>
<dbReference type="Gene3D" id="3.20.20.140">
    <property type="entry name" value="Metal-dependent hydrolases"/>
    <property type="match status" value="1"/>
</dbReference>
<evidence type="ECO:0000256" key="6">
    <source>
        <dbReference type="PIRSR" id="PIRSR038994-1"/>
    </source>
</evidence>
<evidence type="ECO:0000313" key="11">
    <source>
        <dbReference type="Proteomes" id="UP000289260"/>
    </source>
</evidence>
<dbReference type="PANTHER" id="PTHR11113">
    <property type="entry name" value="N-ACETYLGLUCOSAMINE-6-PHOSPHATE DEACETYLASE"/>
    <property type="match status" value="1"/>
</dbReference>
<dbReference type="InterPro" id="IPR006680">
    <property type="entry name" value="Amidohydro-rel"/>
</dbReference>
<feature type="binding site" evidence="8">
    <location>
        <position position="206"/>
    </location>
    <ligand>
        <name>Zn(2+)</name>
        <dbReference type="ChEBI" id="CHEBI:29105"/>
    </ligand>
</feature>
<evidence type="ECO:0000256" key="8">
    <source>
        <dbReference type="PIRSR" id="PIRSR038994-3"/>
    </source>
</evidence>
<evidence type="ECO:0000256" key="3">
    <source>
        <dbReference type="ARBA" id="ARBA00022801"/>
    </source>
</evidence>
<dbReference type="Proteomes" id="UP000289260">
    <property type="component" value="Chromosome"/>
</dbReference>
<dbReference type="InterPro" id="IPR011059">
    <property type="entry name" value="Metal-dep_hydrolase_composite"/>
</dbReference>
<name>A0A4P6KGN9_9MICO</name>
<dbReference type="NCBIfam" id="TIGR00221">
    <property type="entry name" value="nagA"/>
    <property type="match status" value="1"/>
</dbReference>
<feature type="binding site" evidence="7">
    <location>
        <begin position="230"/>
        <end position="231"/>
    </location>
    <ligand>
        <name>substrate</name>
    </ligand>
</feature>
<evidence type="ECO:0000256" key="4">
    <source>
        <dbReference type="ARBA" id="ARBA00023277"/>
    </source>
</evidence>
<evidence type="ECO:0000313" key="10">
    <source>
        <dbReference type="EMBL" id="QBE48664.1"/>
    </source>
</evidence>
<dbReference type="SUPFAM" id="SSF51556">
    <property type="entry name" value="Metallo-dependent hydrolases"/>
    <property type="match status" value="1"/>
</dbReference>
<dbReference type="GO" id="GO:0046872">
    <property type="term" value="F:metal ion binding"/>
    <property type="evidence" value="ECO:0007669"/>
    <property type="project" value="UniProtKB-KW"/>
</dbReference>
<feature type="binding site" evidence="8">
    <location>
        <position position="140"/>
    </location>
    <ligand>
        <name>Zn(2+)</name>
        <dbReference type="ChEBI" id="CHEBI:29105"/>
    </ligand>
</feature>
<dbReference type="InterPro" id="IPR032466">
    <property type="entry name" value="Metal_Hydrolase"/>
</dbReference>
<feature type="binding site" evidence="8">
    <location>
        <position position="227"/>
    </location>
    <ligand>
        <name>Zn(2+)</name>
        <dbReference type="ChEBI" id="CHEBI:29105"/>
    </ligand>
</feature>
<evidence type="ECO:0000256" key="7">
    <source>
        <dbReference type="PIRSR" id="PIRSR038994-2"/>
    </source>
</evidence>
<keyword evidence="4 5" id="KW-0119">Carbohydrate metabolism</keyword>
<gene>
    <name evidence="10" type="primary">nagA</name>
    <name evidence="10" type="ORF">EVS81_07330</name>
</gene>
<keyword evidence="3 5" id="KW-0378">Hydrolase</keyword>
<comment type="similarity">
    <text evidence="1 5">Belongs to the metallo-dependent hydrolases superfamily. NagA family.</text>
</comment>
<sequence>MTATLIHSVELVTDRRRTRDAWVLFEDGTVRETGSGGSWHRIAGSLADSTGSAAGTAVVDGAGRILTPGFIDLHVHGGGGHSHENGAAAIRASLAAHRAHGTTRAVLSFVSDRPAALLPRLAEVAELVGTDPMVLGSHLEGPFLSDQYRGAHDPALLTHPAEAAVEALLGAARGTLRQVTLAPELPGAAAAIPRLVAAGTAVAVGHTGADYETARDAFTAGASILTHTFNAMPPLHHRAPGPIGAALADPGVTLELINDGVHVHPVLAGLLFTQAPERIALITDAMAAACSHDGDYALGSLAVTVRDGVARLSGDGAIAGSTLTLDAALRQSVAVCGVDLADAVLALTATPAAAIGRGGDLGSLRPGYAADAVLLDRDLAVQRVWVAGDEAA</sequence>
<dbReference type="EMBL" id="CP035806">
    <property type="protein sequence ID" value="QBE48664.1"/>
    <property type="molecule type" value="Genomic_DNA"/>
</dbReference>
<proteinExistence type="inferred from homology"/>
<feature type="active site" description="Proton donor/acceptor" evidence="6">
    <location>
        <position position="284"/>
    </location>
</feature>
<dbReference type="PANTHER" id="PTHR11113:SF14">
    <property type="entry name" value="N-ACETYLGLUCOSAMINE-6-PHOSPHATE DEACETYLASE"/>
    <property type="match status" value="1"/>
</dbReference>
<dbReference type="GO" id="GO:0008448">
    <property type="term" value="F:N-acetylglucosamine-6-phosphate deacetylase activity"/>
    <property type="evidence" value="ECO:0007669"/>
    <property type="project" value="UniProtKB-EC"/>
</dbReference>
<dbReference type="Pfam" id="PF01979">
    <property type="entry name" value="Amidohydro_1"/>
    <property type="match status" value="1"/>
</dbReference>
<comment type="cofactor">
    <cofactor evidence="8">
        <name>a divalent metal cation</name>
        <dbReference type="ChEBI" id="CHEBI:60240"/>
    </cofactor>
    <text evidence="8">Binds 1 divalent metal cation per subunit.</text>
</comment>
<dbReference type="PIRSF" id="PIRSF038994">
    <property type="entry name" value="NagA"/>
    <property type="match status" value="1"/>
</dbReference>
<feature type="binding site" evidence="7">
    <location>
        <begin position="318"/>
        <end position="320"/>
    </location>
    <ligand>
        <name>substrate</name>
    </ligand>
</feature>
<dbReference type="InterPro" id="IPR003764">
    <property type="entry name" value="GlcNAc_6-P_deAcase"/>
</dbReference>
<organism evidence="10 11">
    <name type="scientific">Leucobacter triazinivorans</name>
    <dbReference type="NCBI Taxonomy" id="1784719"/>
    <lineage>
        <taxon>Bacteria</taxon>
        <taxon>Bacillati</taxon>
        <taxon>Actinomycetota</taxon>
        <taxon>Actinomycetes</taxon>
        <taxon>Micrococcales</taxon>
        <taxon>Microbacteriaceae</taxon>
        <taxon>Leucobacter</taxon>
    </lineage>
</organism>
<feature type="domain" description="Amidohydrolase-related" evidence="9">
    <location>
        <begin position="65"/>
        <end position="389"/>
    </location>
</feature>
<dbReference type="Gene3D" id="2.30.40.10">
    <property type="entry name" value="Urease, subunit C, domain 1"/>
    <property type="match status" value="1"/>
</dbReference>
<evidence type="ECO:0000256" key="1">
    <source>
        <dbReference type="ARBA" id="ARBA00010716"/>
    </source>
</evidence>
<accession>A0A4P6KGN9</accession>
<dbReference type="SUPFAM" id="SSF51338">
    <property type="entry name" value="Composite domain of metallo-dependent hydrolases"/>
    <property type="match status" value="1"/>
</dbReference>
<evidence type="ECO:0000256" key="2">
    <source>
        <dbReference type="ARBA" id="ARBA00022723"/>
    </source>
</evidence>
<feature type="binding site" evidence="7">
    <location>
        <position position="238"/>
    </location>
    <ligand>
        <name>substrate</name>
    </ligand>
</feature>
<dbReference type="KEGG" id="ltr:EVS81_07330"/>
<dbReference type="EC" id="3.5.1.25" evidence="10"/>
<dbReference type="GO" id="GO:0006046">
    <property type="term" value="P:N-acetylglucosamine catabolic process"/>
    <property type="evidence" value="ECO:0007669"/>
    <property type="project" value="TreeGrafter"/>
</dbReference>
<evidence type="ECO:0000256" key="5">
    <source>
        <dbReference type="PIRNR" id="PIRNR038994"/>
    </source>
</evidence>
<reference evidence="10 11" key="1">
    <citation type="submission" date="2019-02" db="EMBL/GenBank/DDBJ databases">
        <authorList>
            <person name="Sun L."/>
            <person name="Pan D."/>
            <person name="Wu X."/>
        </authorList>
    </citation>
    <scope>NUCLEOTIDE SEQUENCE [LARGE SCALE GENOMIC DNA]</scope>
    <source>
        <strain evidence="10 11">JW-1</strain>
    </source>
</reference>
<protein>
    <submittedName>
        <fullName evidence="10">N-acetylglucosamine-6-phosphate deacetylase</fullName>
        <ecNumber evidence="10">3.5.1.25</ecNumber>
    </submittedName>
</protein>
<dbReference type="OrthoDB" id="9776488at2"/>
<dbReference type="AlphaFoldDB" id="A0A4P6KGN9"/>
<evidence type="ECO:0000259" key="9">
    <source>
        <dbReference type="Pfam" id="PF01979"/>
    </source>
</evidence>
<keyword evidence="11" id="KW-1185">Reference proteome</keyword>
<feature type="binding site" evidence="7">
    <location>
        <position position="151"/>
    </location>
    <ligand>
        <name>substrate</name>
    </ligand>
</feature>
<dbReference type="RefSeq" id="WP_130109799.1">
    <property type="nucleotide sequence ID" value="NZ_CP035806.1"/>
</dbReference>